<evidence type="ECO:0000313" key="6">
    <source>
        <dbReference type="Proteomes" id="UP000533641"/>
    </source>
</evidence>
<dbReference type="CDD" id="cd04586">
    <property type="entry name" value="CBS_pair_BON_assoc"/>
    <property type="match status" value="1"/>
</dbReference>
<name>A0A7W6RSR3_9HYPH</name>
<evidence type="ECO:0000256" key="2">
    <source>
        <dbReference type="PROSITE-ProRule" id="PRU00703"/>
    </source>
</evidence>
<dbReference type="PANTHER" id="PTHR43080:SF26">
    <property type="entry name" value="REGULATORY PROTEIN"/>
    <property type="match status" value="1"/>
</dbReference>
<organism evidence="5 6">
    <name type="scientific">Rhizobium mongolense</name>
    <dbReference type="NCBI Taxonomy" id="57676"/>
    <lineage>
        <taxon>Bacteria</taxon>
        <taxon>Pseudomonadati</taxon>
        <taxon>Pseudomonadota</taxon>
        <taxon>Alphaproteobacteria</taxon>
        <taxon>Hyphomicrobiales</taxon>
        <taxon>Rhizobiaceae</taxon>
        <taxon>Rhizobium/Agrobacterium group</taxon>
        <taxon>Rhizobium</taxon>
    </lineage>
</organism>
<proteinExistence type="predicted"/>
<dbReference type="Proteomes" id="UP000533641">
    <property type="component" value="Unassembled WGS sequence"/>
</dbReference>
<dbReference type="SUPFAM" id="SSF54631">
    <property type="entry name" value="CBS-domain pair"/>
    <property type="match status" value="1"/>
</dbReference>
<dbReference type="EMBL" id="JACIGM010000015">
    <property type="protein sequence ID" value="MBB4277959.1"/>
    <property type="molecule type" value="Genomic_DNA"/>
</dbReference>
<dbReference type="PROSITE" id="PS50914">
    <property type="entry name" value="BON"/>
    <property type="match status" value="1"/>
</dbReference>
<comment type="caution">
    <text evidence="5">The sequence shown here is derived from an EMBL/GenBank/DDBJ whole genome shotgun (WGS) entry which is preliminary data.</text>
</comment>
<gene>
    <name evidence="5" type="ORF">GGE12_005768</name>
</gene>
<protein>
    <submittedName>
        <fullName evidence="5">CBS domain-containing protein</fullName>
    </submittedName>
</protein>
<evidence type="ECO:0000256" key="1">
    <source>
        <dbReference type="ARBA" id="ARBA00023122"/>
    </source>
</evidence>
<dbReference type="PROSITE" id="PS51371">
    <property type="entry name" value="CBS"/>
    <property type="match status" value="2"/>
</dbReference>
<dbReference type="PANTHER" id="PTHR43080">
    <property type="entry name" value="CBS DOMAIN-CONTAINING PROTEIN CBSX3, MITOCHONDRIAL"/>
    <property type="match status" value="1"/>
</dbReference>
<dbReference type="Gene3D" id="3.30.1340.30">
    <property type="match status" value="1"/>
</dbReference>
<dbReference type="Pfam" id="PF04972">
    <property type="entry name" value="BON"/>
    <property type="match status" value="1"/>
</dbReference>
<keyword evidence="1 2" id="KW-0129">CBS domain</keyword>
<dbReference type="InterPro" id="IPR007055">
    <property type="entry name" value="BON_dom"/>
</dbReference>
<evidence type="ECO:0000259" key="4">
    <source>
        <dbReference type="PROSITE" id="PS51371"/>
    </source>
</evidence>
<sequence>MQRLLRDCCDAVLECGEDGEWTWTEPDALALRAGEPVVEGSQQVYFVPSSVPTGEGGAEMLVKDVMITKVVGVSPDNSVRRAAEIMLANHVSGVPVIDDAGQLVGIISEGDLLRRTELGRGAIAELGDQVFSAEERAKAYVKSNAWRVADVMSRNLIVVEEDASLVSVSGLMQEHGVKRIPVMKEGALIGIVSRADLLKAIVTAHHDETARGDDAIRRSISIRLSENTGLEGKDMTVTVIDGVAHLWGNVDTAECRKAARVAAESVRGVRGVVEHFPEEGP</sequence>
<dbReference type="InterPro" id="IPR046342">
    <property type="entry name" value="CBS_dom_sf"/>
</dbReference>
<dbReference type="AlphaFoldDB" id="A0A7W6RSR3"/>
<evidence type="ECO:0000313" key="5">
    <source>
        <dbReference type="EMBL" id="MBB4277959.1"/>
    </source>
</evidence>
<feature type="domain" description="CBS" evidence="4">
    <location>
        <begin position="152"/>
        <end position="208"/>
    </location>
</feature>
<reference evidence="5 6" key="1">
    <citation type="submission" date="2020-08" db="EMBL/GenBank/DDBJ databases">
        <title>Genomic Encyclopedia of Type Strains, Phase IV (KMG-V): Genome sequencing to study the core and pangenomes of soil and plant-associated prokaryotes.</title>
        <authorList>
            <person name="Whitman W."/>
        </authorList>
    </citation>
    <scope>NUCLEOTIDE SEQUENCE [LARGE SCALE GENOMIC DNA]</scope>
    <source>
        <strain evidence="5 6">SEMIA 402</strain>
    </source>
</reference>
<accession>A0A7W6RSR3</accession>
<feature type="domain" description="CBS" evidence="4">
    <location>
        <begin position="66"/>
        <end position="125"/>
    </location>
</feature>
<dbReference type="SMART" id="SM00116">
    <property type="entry name" value="CBS"/>
    <property type="match status" value="2"/>
</dbReference>
<dbReference type="InterPro" id="IPR051257">
    <property type="entry name" value="Diverse_CBS-Domain"/>
</dbReference>
<dbReference type="Gene3D" id="3.10.580.10">
    <property type="entry name" value="CBS-domain"/>
    <property type="match status" value="1"/>
</dbReference>
<evidence type="ECO:0000259" key="3">
    <source>
        <dbReference type="PROSITE" id="PS50914"/>
    </source>
</evidence>
<dbReference type="InterPro" id="IPR000644">
    <property type="entry name" value="CBS_dom"/>
</dbReference>
<dbReference type="Pfam" id="PF00571">
    <property type="entry name" value="CBS"/>
    <property type="match status" value="2"/>
</dbReference>
<feature type="domain" description="BON" evidence="3">
    <location>
        <begin position="212"/>
        <end position="280"/>
    </location>
</feature>